<feature type="compositionally biased region" description="Basic and acidic residues" evidence="1">
    <location>
        <begin position="63"/>
        <end position="74"/>
    </location>
</feature>
<evidence type="ECO:0000313" key="4">
    <source>
        <dbReference type="Proteomes" id="UP000663869"/>
    </source>
</evidence>
<reference evidence="3" key="1">
    <citation type="submission" date="2021-02" db="EMBL/GenBank/DDBJ databases">
        <authorList>
            <person name="Nowell W R."/>
        </authorList>
    </citation>
    <scope>NUCLEOTIDE SEQUENCE</scope>
</reference>
<gene>
    <name evidence="3" type="ORF">FME351_LOCUS28998</name>
</gene>
<dbReference type="AlphaFoldDB" id="A0A818W450"/>
<evidence type="ECO:0000256" key="1">
    <source>
        <dbReference type="SAM" id="MobiDB-lite"/>
    </source>
</evidence>
<name>A0A818W450_9BILA</name>
<sequence length="498" mass="55252">MTTPHPHIQVTRLSRMGRRRSQSVTLPNANVRGQSMRRKDFLAQLKKERLKQQNKYNEEDEHEGNQQKHSEEQNHQPSVSQLAKSAMTMSMKRYPPPSAVTVTKVKRGISPGTLNFMYLQDDEQNQGQHGQTNRMQHFESTTSFEKHNLTTLSKTFEYQCMENIFKTRYLNLTIARNHSNLGSLETSMNPSTTSSTHLMAKSEIFDEKSFVTDNKDQARRNGVKDDPHKNVLKNDAIVNLNEREKNQNVQRNKFYKSSSASFMTAIIAIVIGVVAFAFGLSALIVALLVRATVESKLASNSTSSSSSESNGILPNACSAYTTIDDPTRSISAPGYALGCDNTAPFSNQSIGVWIRFIGTGGSTLPLSSPGMNLCGSTGTGWYAGSMPSSTGQITNASSDPALDQHREAANVVSDTSIVNINQNVINDKHIDTNSQTSSLHAPVPVPTGFTTSLNISYYKYQVNLSDHEYHCPESQKCDSEFKCQNFDFFQISVGRYKN</sequence>
<feature type="compositionally biased region" description="Polar residues" evidence="1">
    <location>
        <begin position="22"/>
        <end position="33"/>
    </location>
</feature>
<organism evidence="3 4">
    <name type="scientific">Rotaria socialis</name>
    <dbReference type="NCBI Taxonomy" id="392032"/>
    <lineage>
        <taxon>Eukaryota</taxon>
        <taxon>Metazoa</taxon>
        <taxon>Spiralia</taxon>
        <taxon>Gnathifera</taxon>
        <taxon>Rotifera</taxon>
        <taxon>Eurotatoria</taxon>
        <taxon>Bdelloidea</taxon>
        <taxon>Philodinida</taxon>
        <taxon>Philodinidae</taxon>
        <taxon>Rotaria</taxon>
    </lineage>
</organism>
<evidence type="ECO:0000313" key="3">
    <source>
        <dbReference type="EMBL" id="CAF3720124.1"/>
    </source>
</evidence>
<feature type="region of interest" description="Disordered" evidence="1">
    <location>
        <begin position="1"/>
        <end position="38"/>
    </location>
</feature>
<dbReference type="Proteomes" id="UP000663869">
    <property type="component" value="Unassembled WGS sequence"/>
</dbReference>
<accession>A0A818W450</accession>
<protein>
    <submittedName>
        <fullName evidence="3">Uncharacterized protein</fullName>
    </submittedName>
</protein>
<keyword evidence="2" id="KW-0472">Membrane</keyword>
<keyword evidence="2" id="KW-1133">Transmembrane helix</keyword>
<proteinExistence type="predicted"/>
<dbReference type="EMBL" id="CAJNYU010004046">
    <property type="protein sequence ID" value="CAF3720124.1"/>
    <property type="molecule type" value="Genomic_DNA"/>
</dbReference>
<evidence type="ECO:0000256" key="2">
    <source>
        <dbReference type="SAM" id="Phobius"/>
    </source>
</evidence>
<feature type="transmembrane region" description="Helical" evidence="2">
    <location>
        <begin position="262"/>
        <end position="289"/>
    </location>
</feature>
<feature type="region of interest" description="Disordered" evidence="1">
    <location>
        <begin position="54"/>
        <end position="85"/>
    </location>
</feature>
<keyword evidence="2" id="KW-0812">Transmembrane</keyword>
<comment type="caution">
    <text evidence="3">The sequence shown here is derived from an EMBL/GenBank/DDBJ whole genome shotgun (WGS) entry which is preliminary data.</text>
</comment>